<protein>
    <submittedName>
        <fullName evidence="1">Uncharacterized protein</fullName>
    </submittedName>
</protein>
<organism evidence="1">
    <name type="scientific">Medicago truncatula</name>
    <name type="common">Barrel medic</name>
    <name type="synonym">Medicago tribuloides</name>
    <dbReference type="NCBI Taxonomy" id="3880"/>
    <lineage>
        <taxon>Eukaryota</taxon>
        <taxon>Viridiplantae</taxon>
        <taxon>Streptophyta</taxon>
        <taxon>Embryophyta</taxon>
        <taxon>Tracheophyta</taxon>
        <taxon>Spermatophyta</taxon>
        <taxon>Magnoliopsida</taxon>
        <taxon>eudicotyledons</taxon>
        <taxon>Gunneridae</taxon>
        <taxon>Pentapetalae</taxon>
        <taxon>rosids</taxon>
        <taxon>fabids</taxon>
        <taxon>Fabales</taxon>
        <taxon>Fabaceae</taxon>
        <taxon>Papilionoideae</taxon>
        <taxon>50 kb inversion clade</taxon>
        <taxon>NPAAA clade</taxon>
        <taxon>Hologalegina</taxon>
        <taxon>IRL clade</taxon>
        <taxon>Trifolieae</taxon>
        <taxon>Medicago</taxon>
    </lineage>
</organism>
<sequence length="34" mass="3861">MFQNLGLQIGITAKLNLEISRKEISLTEDREGNE</sequence>
<dbReference type="EMBL" id="BT051165">
    <property type="protein sequence ID" value="ACJ83829.1"/>
    <property type="molecule type" value="mRNA"/>
</dbReference>
<evidence type="ECO:0000313" key="1">
    <source>
        <dbReference type="EMBL" id="ACJ83829.1"/>
    </source>
</evidence>
<accession>B7FGF0</accession>
<dbReference type="AlphaFoldDB" id="B7FGF0"/>
<proteinExistence type="evidence at transcript level"/>
<name>B7FGF0_MEDTR</name>
<reference evidence="1" key="1">
    <citation type="submission" date="2008-12" db="EMBL/GenBank/DDBJ databases">
        <title>Medicago truncatula full length cdna cloning project.</title>
        <authorList>
            <person name="Moskal W."/>
            <person name="Chan A."/>
            <person name="Cheung F."/>
            <person name="Xiao Y."/>
            <person name="Town C.D."/>
        </authorList>
    </citation>
    <scope>NUCLEOTIDE SEQUENCE</scope>
</reference>